<reference evidence="3" key="1">
    <citation type="submission" date="2019-06" db="EMBL/GenBank/DDBJ databases">
        <title>Alistipes onderdonkii subsp. vulgaris subsp. nov., Alistipes dispar sp. nov. and Alistipes communis sp. nov., isolated from human faeces, and creation of Alistipes onderdonkii subsp. onderdonkii subsp. nov.</title>
        <authorList>
            <person name="Sakamoto M."/>
            <person name="Ikeyama N."/>
            <person name="Ogata Y."/>
            <person name="Suda W."/>
            <person name="Iino T."/>
            <person name="Hattori M."/>
            <person name="Ohkuma M."/>
        </authorList>
    </citation>
    <scope>NUCLEOTIDE SEQUENCE [LARGE SCALE GENOMIC DNA]</scope>
    <source>
        <strain evidence="3">5CPEGH6</strain>
    </source>
</reference>
<proteinExistence type="predicted"/>
<accession>A0A4Y1X383</accession>
<protein>
    <recommendedName>
        <fullName evidence="4">DUF5119 domain-containing protein</fullName>
    </recommendedName>
</protein>
<keyword evidence="3" id="KW-1185">Reference proteome</keyword>
<sequence length="348" mass="38331">MKAKFRYAGVGLALLGLAVSAAGCRKDLCYDHDAHSPGCRALVTAVWEREWERDYGLGWLAGWDAAAYGRAYDDLRPDAAEGIAMVVYGDPESRTAVSDEFHLSAGGGKVSLKEGSYSLLFYNDDTEFIVFNDMASLPSASATTRTRTRGSYSEHHAEERTVNTPDMLYGHFVERYGAEMHLGWEELPVKMQPLVYTYLVRYRVEYGRQHIALARGALAGMAESVYLQDGRTGDEAATLLYDCTLTADGAEACVLSFGVPSFPDSHYEPTKAEESGRRYGLNLEVMLNNGKLVTFDFDITSQMERQPRGGVIEVDGIRISDEDAAEGGSAFDPDVDGWGDYEDVEIPL</sequence>
<evidence type="ECO:0000256" key="1">
    <source>
        <dbReference type="SAM" id="SignalP"/>
    </source>
</evidence>
<dbReference type="Pfam" id="PF17145">
    <property type="entry name" value="DUF5119"/>
    <property type="match status" value="1"/>
</dbReference>
<gene>
    <name evidence="2" type="ORF">A5CPEGH6_21330</name>
</gene>
<dbReference type="PROSITE" id="PS51257">
    <property type="entry name" value="PROKAR_LIPOPROTEIN"/>
    <property type="match status" value="1"/>
</dbReference>
<dbReference type="KEGG" id="ada:A5CPEGH6_21330"/>
<dbReference type="OrthoDB" id="1001040at2"/>
<dbReference type="AlphaFoldDB" id="A0A4Y1X383"/>
<name>A0A4Y1X383_9BACT</name>
<dbReference type="InterPro" id="IPR033410">
    <property type="entry name" value="DUF5119"/>
</dbReference>
<keyword evidence="1" id="KW-0732">Signal</keyword>
<dbReference type="Proteomes" id="UP000319374">
    <property type="component" value="Chromosome"/>
</dbReference>
<dbReference type="EMBL" id="AP019736">
    <property type="protein sequence ID" value="BBL07495.1"/>
    <property type="molecule type" value="Genomic_DNA"/>
</dbReference>
<evidence type="ECO:0000313" key="3">
    <source>
        <dbReference type="Proteomes" id="UP000319374"/>
    </source>
</evidence>
<evidence type="ECO:0008006" key="4">
    <source>
        <dbReference type="Google" id="ProtNLM"/>
    </source>
</evidence>
<dbReference type="RefSeq" id="WP_141429660.1">
    <property type="nucleotide sequence ID" value="NZ_AP019736.1"/>
</dbReference>
<feature type="signal peptide" evidence="1">
    <location>
        <begin position="1"/>
        <end position="21"/>
    </location>
</feature>
<dbReference type="GeneID" id="98674120"/>
<evidence type="ECO:0000313" key="2">
    <source>
        <dbReference type="EMBL" id="BBL07495.1"/>
    </source>
</evidence>
<organism evidence="2 3">
    <name type="scientific">Alistipes dispar</name>
    <dbReference type="NCBI Taxonomy" id="2585119"/>
    <lineage>
        <taxon>Bacteria</taxon>
        <taxon>Pseudomonadati</taxon>
        <taxon>Bacteroidota</taxon>
        <taxon>Bacteroidia</taxon>
        <taxon>Bacteroidales</taxon>
        <taxon>Rikenellaceae</taxon>
        <taxon>Alistipes</taxon>
    </lineage>
</organism>
<feature type="chain" id="PRO_5021306418" description="DUF5119 domain-containing protein" evidence="1">
    <location>
        <begin position="22"/>
        <end position="348"/>
    </location>
</feature>